<keyword evidence="2" id="KW-0472">Membrane</keyword>
<feature type="compositionally biased region" description="Basic and acidic residues" evidence="1">
    <location>
        <begin position="328"/>
        <end position="349"/>
    </location>
</feature>
<dbReference type="RefSeq" id="WP_279930768.1">
    <property type="nucleotide sequence ID" value="NZ_JARWBG010000032.1"/>
</dbReference>
<feature type="region of interest" description="Disordered" evidence="1">
    <location>
        <begin position="71"/>
        <end position="130"/>
    </location>
</feature>
<evidence type="ECO:0000313" key="3">
    <source>
        <dbReference type="EMBL" id="MDH2391838.1"/>
    </source>
</evidence>
<protein>
    <recommendedName>
        <fullName evidence="5">Extensin</fullName>
    </recommendedName>
</protein>
<dbReference type="EMBL" id="JARWBG010000032">
    <property type="protein sequence ID" value="MDH2391838.1"/>
    <property type="molecule type" value="Genomic_DNA"/>
</dbReference>
<proteinExistence type="predicted"/>
<feature type="compositionally biased region" description="Pro residues" evidence="1">
    <location>
        <begin position="200"/>
        <end position="212"/>
    </location>
</feature>
<gene>
    <name evidence="3" type="ORF">QCN29_24275</name>
</gene>
<evidence type="ECO:0000256" key="2">
    <source>
        <dbReference type="SAM" id="Phobius"/>
    </source>
</evidence>
<feature type="compositionally biased region" description="Low complexity" evidence="1">
    <location>
        <begin position="103"/>
        <end position="123"/>
    </location>
</feature>
<dbReference type="Proteomes" id="UP001223144">
    <property type="component" value="Unassembled WGS sequence"/>
</dbReference>
<organism evidence="3 4">
    <name type="scientific">Streptomyces chengmaiensis</name>
    <dbReference type="NCBI Taxonomy" id="3040919"/>
    <lineage>
        <taxon>Bacteria</taxon>
        <taxon>Bacillati</taxon>
        <taxon>Actinomycetota</taxon>
        <taxon>Actinomycetes</taxon>
        <taxon>Kitasatosporales</taxon>
        <taxon>Streptomycetaceae</taxon>
        <taxon>Streptomyces</taxon>
    </lineage>
</organism>
<feature type="compositionally biased region" description="Low complexity" evidence="1">
    <location>
        <begin position="178"/>
        <end position="189"/>
    </location>
</feature>
<accession>A0ABT6HSZ7</accession>
<comment type="caution">
    <text evidence="3">The sequence shown here is derived from an EMBL/GenBank/DDBJ whole genome shotgun (WGS) entry which is preliminary data.</text>
</comment>
<feature type="compositionally biased region" description="Gly residues" evidence="1">
    <location>
        <begin position="230"/>
        <end position="241"/>
    </location>
</feature>
<evidence type="ECO:0000256" key="1">
    <source>
        <dbReference type="SAM" id="MobiDB-lite"/>
    </source>
</evidence>
<keyword evidence="2" id="KW-0812">Transmembrane</keyword>
<reference evidence="3 4" key="1">
    <citation type="submission" date="2023-04" db="EMBL/GenBank/DDBJ databases">
        <title>Streptomyces chengmaiensis sp. nov. isolated from the stem of mangrove plant in Hainan.</title>
        <authorList>
            <person name="Huang X."/>
            <person name="Zhou S."/>
            <person name="Chu X."/>
            <person name="Xie Y."/>
            <person name="Lin Y."/>
        </authorList>
    </citation>
    <scope>NUCLEOTIDE SEQUENCE [LARGE SCALE GENOMIC DNA]</scope>
    <source>
        <strain evidence="3 4">HNM0663</strain>
    </source>
</reference>
<feature type="compositionally biased region" description="Low complexity" evidence="1">
    <location>
        <begin position="74"/>
        <end position="90"/>
    </location>
</feature>
<keyword evidence="4" id="KW-1185">Reference proteome</keyword>
<evidence type="ECO:0000313" key="4">
    <source>
        <dbReference type="Proteomes" id="UP001223144"/>
    </source>
</evidence>
<feature type="transmembrane region" description="Helical" evidence="2">
    <location>
        <begin position="138"/>
        <end position="161"/>
    </location>
</feature>
<feature type="compositionally biased region" description="Basic and acidic residues" evidence="1">
    <location>
        <begin position="252"/>
        <end position="265"/>
    </location>
</feature>
<evidence type="ECO:0008006" key="5">
    <source>
        <dbReference type="Google" id="ProtNLM"/>
    </source>
</evidence>
<feature type="compositionally biased region" description="Basic and acidic residues" evidence="1">
    <location>
        <begin position="282"/>
        <end position="302"/>
    </location>
</feature>
<name>A0ABT6HSZ7_9ACTN</name>
<sequence>MADERYEWLDKSAAERLLRGEPVEAPDEHARDQAARLTTLLHGIARCDLHEDDDELPGEAAALAAFRKARAEAADPSAQLSPASPASDASGVPGRFGRGSLDAVRMGRGARGARSSRTPSSGADRPRHGSVFRRPVRLAVAAAVAGCALGGVAVAAGAGVLPTPFRSGDPMPPAVSSPTSGPQPLGTQPPSSPGGTDGPTPNPLLPTAPPGLPAATSGTGRSPDAEDGGTDGGTDGGGEPEPGGTAAPGSPEQRKDGEGMSEWRRKSLAACKDFRQGTLAPEARRRLEADARGPERVKRFCDRLLNGDGGGESNADADADGNGNGDADSDRDGDGNGRQSDGGRQDGKGDASGASFTTWGVAPADGDTSRIQRAAELQTTANPL</sequence>
<feature type="region of interest" description="Disordered" evidence="1">
    <location>
        <begin position="160"/>
        <end position="368"/>
    </location>
</feature>
<keyword evidence="2" id="KW-1133">Transmembrane helix</keyword>